<keyword evidence="3 5" id="KW-1133">Transmembrane helix</keyword>
<reference evidence="8 9" key="1">
    <citation type="submission" date="2018-12" db="EMBL/GenBank/DDBJ databases">
        <title>Complete genome of Nonlabens sp. MJ115.</title>
        <authorList>
            <person name="Choi H.S."/>
            <person name="Jung J."/>
        </authorList>
    </citation>
    <scope>NUCLEOTIDE SEQUENCE [LARGE SCALE GENOMIC DNA]</scope>
    <source>
        <strain evidence="8 9">MJ115</strain>
    </source>
</reference>
<dbReference type="Gene3D" id="3.40.50.300">
    <property type="entry name" value="P-loop containing nucleotide triphosphate hydrolases"/>
    <property type="match status" value="1"/>
</dbReference>
<feature type="domain" description="ABC transporter" evidence="6">
    <location>
        <begin position="342"/>
        <end position="564"/>
    </location>
</feature>
<dbReference type="OrthoDB" id="311344at2"/>
<dbReference type="GO" id="GO:0005886">
    <property type="term" value="C:plasma membrane"/>
    <property type="evidence" value="ECO:0007669"/>
    <property type="project" value="UniProtKB-SubCell"/>
</dbReference>
<dbReference type="InterPro" id="IPR011527">
    <property type="entry name" value="ABC1_TM_dom"/>
</dbReference>
<dbReference type="InterPro" id="IPR003439">
    <property type="entry name" value="ABC_transporter-like_ATP-bd"/>
</dbReference>
<dbReference type="Pfam" id="PF00664">
    <property type="entry name" value="ABC_membrane"/>
    <property type="match status" value="1"/>
</dbReference>
<feature type="transmembrane region" description="Helical" evidence="5">
    <location>
        <begin position="64"/>
        <end position="84"/>
    </location>
</feature>
<dbReference type="PROSITE" id="PS50893">
    <property type="entry name" value="ABC_TRANSPORTER_2"/>
    <property type="match status" value="1"/>
</dbReference>
<evidence type="ECO:0000313" key="9">
    <source>
        <dbReference type="Proteomes" id="UP000279600"/>
    </source>
</evidence>
<comment type="subcellular location">
    <subcellularLocation>
        <location evidence="1">Cell membrane</location>
        <topology evidence="1">Multi-pass membrane protein</topology>
    </subcellularLocation>
</comment>
<dbReference type="InterPro" id="IPR027417">
    <property type="entry name" value="P-loop_NTPase"/>
</dbReference>
<evidence type="ECO:0000259" key="6">
    <source>
        <dbReference type="PROSITE" id="PS50893"/>
    </source>
</evidence>
<dbReference type="GO" id="GO:0005524">
    <property type="term" value="F:ATP binding"/>
    <property type="evidence" value="ECO:0007669"/>
    <property type="project" value="UniProtKB-KW"/>
</dbReference>
<evidence type="ECO:0000256" key="1">
    <source>
        <dbReference type="ARBA" id="ARBA00004651"/>
    </source>
</evidence>
<dbReference type="SUPFAM" id="SSF52540">
    <property type="entry name" value="P-loop containing nucleoside triphosphate hydrolases"/>
    <property type="match status" value="1"/>
</dbReference>
<dbReference type="SUPFAM" id="SSF90123">
    <property type="entry name" value="ABC transporter transmembrane region"/>
    <property type="match status" value="1"/>
</dbReference>
<organism evidence="8 9">
    <name type="scientific">Nonlabens ponticola</name>
    <dbReference type="NCBI Taxonomy" id="2496866"/>
    <lineage>
        <taxon>Bacteria</taxon>
        <taxon>Pseudomonadati</taxon>
        <taxon>Bacteroidota</taxon>
        <taxon>Flavobacteriia</taxon>
        <taxon>Flavobacteriales</taxon>
        <taxon>Flavobacteriaceae</taxon>
        <taxon>Nonlabens</taxon>
    </lineage>
</organism>
<dbReference type="InterPro" id="IPR036640">
    <property type="entry name" value="ABC1_TM_sf"/>
</dbReference>
<evidence type="ECO:0000259" key="7">
    <source>
        <dbReference type="PROSITE" id="PS50929"/>
    </source>
</evidence>
<dbReference type="AlphaFoldDB" id="A0A3S9MXD7"/>
<gene>
    <name evidence="8" type="ORF">EJ995_06595</name>
</gene>
<proteinExistence type="predicted"/>
<keyword evidence="8" id="KW-0547">Nucleotide-binding</keyword>
<sequence>MSDNKNKNILTAWQRLVRMLELDKRDVYQIFYYAIFAGLVGLSLPLGIQAIINLIQGAQISSSWILLVVLVTLGVAFGGALQIMQIRITENIQQKIFTRSSFEFAYRFPKIKMSELSNYYPPELANRFFDTLNIQKSLSKLLVDYPTAILQIVFGLLLLSFYHPFFIAYGFLLLMLGLLLFKYTAERGLKTSIKESKSKYKVAHWLQEVARSIISFKLSGKTSHAVERNDELTTEYLVYREKHFKVLILQAIQLIGFKVLVTAGLLIIGGFLVLNQEMNIGQFVAAELIIIIIIGAVEKIITGLESFYDMLTSLEKLGEVVDKELEQAKGDKPFKENENFEVQLENVSYSVPDRSEPIIDQVNLHMSRDCSILLNGANGSGKATLLRLIAGIIEPTGGNVFLNNINLKGVNLNYYRSSLGQSLTEETPFEGTLRNNITFGNKEVSDDDVYKVIENVGLTKFLKRLPEGLDTFLFPEGKRLSYTISKKIVLARGIVRKPKMLILKDPLDQFDNDESDRIMNFLTDKSNGWSLIVVSQNERWLNKCGRIVTLEKGRIIEDKSINNA</sequence>
<evidence type="ECO:0000256" key="5">
    <source>
        <dbReference type="SAM" id="Phobius"/>
    </source>
</evidence>
<keyword evidence="4 5" id="KW-0472">Membrane</keyword>
<keyword evidence="9" id="KW-1185">Reference proteome</keyword>
<dbReference type="PANTHER" id="PTHR43394">
    <property type="entry name" value="ATP-DEPENDENT PERMEASE MDL1, MITOCHONDRIAL"/>
    <property type="match status" value="1"/>
</dbReference>
<evidence type="ECO:0000256" key="2">
    <source>
        <dbReference type="ARBA" id="ARBA00022692"/>
    </source>
</evidence>
<feature type="transmembrane region" description="Helical" evidence="5">
    <location>
        <begin position="30"/>
        <end position="52"/>
    </location>
</feature>
<keyword evidence="8" id="KW-0067">ATP-binding</keyword>
<dbReference type="PROSITE" id="PS50929">
    <property type="entry name" value="ABC_TM1F"/>
    <property type="match status" value="1"/>
</dbReference>
<evidence type="ECO:0000313" key="8">
    <source>
        <dbReference type="EMBL" id="AZQ43915.1"/>
    </source>
</evidence>
<keyword evidence="2 5" id="KW-0812">Transmembrane</keyword>
<feature type="transmembrane region" description="Helical" evidence="5">
    <location>
        <begin position="280"/>
        <end position="301"/>
    </location>
</feature>
<dbReference type="PANTHER" id="PTHR43394:SF4">
    <property type="entry name" value="TOXIN SECRETION ABC TRANSPORTER ATP-BINDING PROTEIN"/>
    <property type="match status" value="1"/>
</dbReference>
<dbReference type="GO" id="GO:0015421">
    <property type="term" value="F:ABC-type oligopeptide transporter activity"/>
    <property type="evidence" value="ECO:0007669"/>
    <property type="project" value="TreeGrafter"/>
</dbReference>
<feature type="domain" description="ABC transmembrane type-1" evidence="7">
    <location>
        <begin position="34"/>
        <end position="309"/>
    </location>
</feature>
<dbReference type="InterPro" id="IPR039421">
    <property type="entry name" value="Type_1_exporter"/>
</dbReference>
<protein>
    <submittedName>
        <fullName evidence="8">ABC transporter ATP-binding protein</fullName>
    </submittedName>
</protein>
<feature type="transmembrane region" description="Helical" evidence="5">
    <location>
        <begin position="246"/>
        <end position="274"/>
    </location>
</feature>
<evidence type="ECO:0000256" key="4">
    <source>
        <dbReference type="ARBA" id="ARBA00023136"/>
    </source>
</evidence>
<dbReference type="Proteomes" id="UP000279600">
    <property type="component" value="Chromosome"/>
</dbReference>
<dbReference type="RefSeq" id="WP_126446828.1">
    <property type="nucleotide sequence ID" value="NZ_CP034549.1"/>
</dbReference>
<dbReference type="EMBL" id="CP034549">
    <property type="protein sequence ID" value="AZQ43915.1"/>
    <property type="molecule type" value="Genomic_DNA"/>
</dbReference>
<accession>A0A3S9MXD7</accession>
<evidence type="ECO:0000256" key="3">
    <source>
        <dbReference type="ARBA" id="ARBA00022989"/>
    </source>
</evidence>
<dbReference type="GO" id="GO:0016887">
    <property type="term" value="F:ATP hydrolysis activity"/>
    <property type="evidence" value="ECO:0007669"/>
    <property type="project" value="InterPro"/>
</dbReference>
<dbReference type="Gene3D" id="1.20.1560.10">
    <property type="entry name" value="ABC transporter type 1, transmembrane domain"/>
    <property type="match status" value="1"/>
</dbReference>
<name>A0A3S9MXD7_9FLAO</name>
<dbReference type="Pfam" id="PF00005">
    <property type="entry name" value="ABC_tran"/>
    <property type="match status" value="1"/>
</dbReference>
<dbReference type="KEGG" id="noj:EJ995_06595"/>